<gene>
    <name evidence="1" type="ORF">H4W34_001653</name>
</gene>
<proteinExistence type="predicted"/>
<keyword evidence="2" id="KW-1185">Reference proteome</keyword>
<reference evidence="1 2" key="1">
    <citation type="submission" date="2020-10" db="EMBL/GenBank/DDBJ databases">
        <title>Sequencing the genomes of 1000 actinobacteria strains.</title>
        <authorList>
            <person name="Klenk H.-P."/>
        </authorList>
    </citation>
    <scope>NUCLEOTIDE SEQUENCE [LARGE SCALE GENOMIC DNA]</scope>
    <source>
        <strain evidence="1 2">DSM 46744</strain>
    </source>
</reference>
<name>A0ABR9JMQ6_9ACTN</name>
<comment type="caution">
    <text evidence="1">The sequence shown here is derived from an EMBL/GenBank/DDBJ whole genome shotgun (WGS) entry which is preliminary data.</text>
</comment>
<evidence type="ECO:0000313" key="1">
    <source>
        <dbReference type="EMBL" id="MBE1531820.1"/>
    </source>
</evidence>
<accession>A0ABR9JMQ6</accession>
<dbReference type="EMBL" id="JADBDZ010000001">
    <property type="protein sequence ID" value="MBE1531820.1"/>
    <property type="molecule type" value="Genomic_DNA"/>
</dbReference>
<protein>
    <submittedName>
        <fullName evidence="1">Uncharacterized protein</fullName>
    </submittedName>
</protein>
<sequence>MQLRFIGKDPESGKDGCPSVFVDEDTADLVLQGWNVDDATRAGCLEIGPIPEHEAVIRIPVRMIAVLREACDAAERAQLH</sequence>
<dbReference type="Proteomes" id="UP000627838">
    <property type="component" value="Unassembled WGS sequence"/>
</dbReference>
<evidence type="ECO:0000313" key="2">
    <source>
        <dbReference type="Proteomes" id="UP000627838"/>
    </source>
</evidence>
<dbReference type="RefSeq" id="WP_192758617.1">
    <property type="nucleotide sequence ID" value="NZ_JADBDZ010000001.1"/>
</dbReference>
<organism evidence="1 2">
    <name type="scientific">Actinomadura algeriensis</name>
    <dbReference type="NCBI Taxonomy" id="1679523"/>
    <lineage>
        <taxon>Bacteria</taxon>
        <taxon>Bacillati</taxon>
        <taxon>Actinomycetota</taxon>
        <taxon>Actinomycetes</taxon>
        <taxon>Streptosporangiales</taxon>
        <taxon>Thermomonosporaceae</taxon>
        <taxon>Actinomadura</taxon>
    </lineage>
</organism>